<organism evidence="2">
    <name type="scientific">Panicum hallii</name>
    <dbReference type="NCBI Taxonomy" id="206008"/>
    <lineage>
        <taxon>Eukaryota</taxon>
        <taxon>Viridiplantae</taxon>
        <taxon>Streptophyta</taxon>
        <taxon>Embryophyta</taxon>
        <taxon>Tracheophyta</taxon>
        <taxon>Spermatophyta</taxon>
        <taxon>Magnoliopsida</taxon>
        <taxon>Liliopsida</taxon>
        <taxon>Poales</taxon>
        <taxon>Poaceae</taxon>
        <taxon>PACMAD clade</taxon>
        <taxon>Panicoideae</taxon>
        <taxon>Panicodae</taxon>
        <taxon>Paniceae</taxon>
        <taxon>Panicinae</taxon>
        <taxon>Panicum</taxon>
        <taxon>Panicum sect. Panicum</taxon>
    </lineage>
</organism>
<proteinExistence type="predicted"/>
<sequence>MQISYMYSLKKNNARQLHLRRRRFHAPTAVPLPRHRQAAPRPFPLPLQPPLSLLPLPLQAPLSLLRHGRRYQCRLRLCPPPLFPPAPHRLLIQCHVPLLCHLAPGHHPSPAPPHAPLRAPPRHLHAPLLAPRCGAHPIPSARSLAPPTRLLRSLGSGTMTTPSTP</sequence>
<dbReference type="EMBL" id="CM008051">
    <property type="protein sequence ID" value="PVH37332.1"/>
    <property type="molecule type" value="Genomic_DNA"/>
</dbReference>
<gene>
    <name evidence="2" type="ORF">PAHAL_6G289600</name>
</gene>
<feature type="region of interest" description="Disordered" evidence="1">
    <location>
        <begin position="138"/>
        <end position="165"/>
    </location>
</feature>
<feature type="compositionally biased region" description="Polar residues" evidence="1">
    <location>
        <begin position="155"/>
        <end position="165"/>
    </location>
</feature>
<dbReference type="AlphaFoldDB" id="A0A2T8II44"/>
<name>A0A2T8II44_9POAL</name>
<protein>
    <submittedName>
        <fullName evidence="2">Uncharacterized protein</fullName>
    </submittedName>
</protein>
<evidence type="ECO:0000313" key="2">
    <source>
        <dbReference type="EMBL" id="PVH37332.1"/>
    </source>
</evidence>
<reference evidence="2" key="1">
    <citation type="submission" date="2018-04" db="EMBL/GenBank/DDBJ databases">
        <title>WGS assembly of Panicum hallii.</title>
        <authorList>
            <person name="Lovell J."/>
            <person name="Jenkins J."/>
            <person name="Lowry D."/>
            <person name="Mamidi S."/>
            <person name="Sreedasyam A."/>
            <person name="Weng X."/>
            <person name="Barry K."/>
            <person name="Bonette J."/>
            <person name="Campitelli B."/>
            <person name="Daum C."/>
            <person name="Gordon S."/>
            <person name="Gould B."/>
            <person name="Lipzen A."/>
            <person name="Macqueen A."/>
            <person name="Palacio-Mejia J."/>
            <person name="Plott C."/>
            <person name="Shakirov E."/>
            <person name="Shu S."/>
            <person name="Yoshinaga Y."/>
            <person name="Zane M."/>
            <person name="Rokhsar D."/>
            <person name="Grimwood J."/>
            <person name="Schmutz J."/>
            <person name="Juenger T."/>
        </authorList>
    </citation>
    <scope>NUCLEOTIDE SEQUENCE [LARGE SCALE GENOMIC DNA]</scope>
    <source>
        <strain evidence="2">FIL2</strain>
    </source>
</reference>
<accession>A0A2T8II44</accession>
<evidence type="ECO:0000256" key="1">
    <source>
        <dbReference type="SAM" id="MobiDB-lite"/>
    </source>
</evidence>
<dbReference type="Gramene" id="PVH37332">
    <property type="protein sequence ID" value="PVH37332"/>
    <property type="gene ID" value="PAHAL_6G289600"/>
</dbReference>
<dbReference type="Proteomes" id="UP000243499">
    <property type="component" value="Chromosome 6"/>
</dbReference>